<dbReference type="Gene3D" id="2.30.29.30">
    <property type="entry name" value="Pleckstrin-homology domain (PH domain)/Phosphotyrosine-binding domain (PTB)"/>
    <property type="match status" value="1"/>
</dbReference>
<evidence type="ECO:0000259" key="1">
    <source>
        <dbReference type="PROSITE" id="PS50057"/>
    </source>
</evidence>
<evidence type="ECO:0000313" key="2">
    <source>
        <dbReference type="EMBL" id="KAK7081847.1"/>
    </source>
</evidence>
<dbReference type="SUPFAM" id="SSF50729">
    <property type="entry name" value="PH domain-like"/>
    <property type="match status" value="1"/>
</dbReference>
<accession>A0AAN9AES1</accession>
<dbReference type="AlphaFoldDB" id="A0AAN9AES1"/>
<gene>
    <name evidence="2" type="ORF">SK128_015566</name>
</gene>
<dbReference type="InterPro" id="IPR000299">
    <property type="entry name" value="FERM_domain"/>
</dbReference>
<dbReference type="InterPro" id="IPR011993">
    <property type="entry name" value="PH-like_dom_sf"/>
</dbReference>
<dbReference type="PROSITE" id="PS50057">
    <property type="entry name" value="FERM_3"/>
    <property type="match status" value="1"/>
</dbReference>
<organism evidence="2 3">
    <name type="scientific">Halocaridina rubra</name>
    <name type="common">Hawaiian red shrimp</name>
    <dbReference type="NCBI Taxonomy" id="373956"/>
    <lineage>
        <taxon>Eukaryota</taxon>
        <taxon>Metazoa</taxon>
        <taxon>Ecdysozoa</taxon>
        <taxon>Arthropoda</taxon>
        <taxon>Crustacea</taxon>
        <taxon>Multicrustacea</taxon>
        <taxon>Malacostraca</taxon>
        <taxon>Eumalacostraca</taxon>
        <taxon>Eucarida</taxon>
        <taxon>Decapoda</taxon>
        <taxon>Pleocyemata</taxon>
        <taxon>Caridea</taxon>
        <taxon>Atyoidea</taxon>
        <taxon>Atyidae</taxon>
        <taxon>Halocaridina</taxon>
    </lineage>
</organism>
<comment type="caution">
    <text evidence="2">The sequence shown here is derived from an EMBL/GenBank/DDBJ whole genome shotgun (WGS) entry which is preliminary data.</text>
</comment>
<dbReference type="EMBL" id="JAXCGZ010004392">
    <property type="protein sequence ID" value="KAK7081847.1"/>
    <property type="molecule type" value="Genomic_DNA"/>
</dbReference>
<sequence length="116" mass="13238">MHHLRLYTSLRIDEYLQLAETLEDFGSFHFQVTRRDGLPCRLSVNIDGVTLSFGNEKSSIPFSDISKVTYNTKAVKIRFTQTGQQPLVFYTPNSKCSDEILKVIMNNYAASVLSNR</sequence>
<dbReference type="Proteomes" id="UP001381693">
    <property type="component" value="Unassembled WGS sequence"/>
</dbReference>
<keyword evidence="3" id="KW-1185">Reference proteome</keyword>
<proteinExistence type="predicted"/>
<name>A0AAN9AES1_HALRR</name>
<reference evidence="2 3" key="1">
    <citation type="submission" date="2023-11" db="EMBL/GenBank/DDBJ databases">
        <title>Halocaridina rubra genome assembly.</title>
        <authorList>
            <person name="Smith C."/>
        </authorList>
    </citation>
    <scope>NUCLEOTIDE SEQUENCE [LARGE SCALE GENOMIC DNA]</scope>
    <source>
        <strain evidence="2">EP-1</strain>
        <tissue evidence="2">Whole</tissue>
    </source>
</reference>
<feature type="domain" description="FERM" evidence="1">
    <location>
        <begin position="1"/>
        <end position="115"/>
    </location>
</feature>
<protein>
    <recommendedName>
        <fullName evidence="1">FERM domain-containing protein</fullName>
    </recommendedName>
</protein>
<evidence type="ECO:0000313" key="3">
    <source>
        <dbReference type="Proteomes" id="UP001381693"/>
    </source>
</evidence>